<dbReference type="RefSeq" id="WP_309540698.1">
    <property type="nucleotide sequence ID" value="NZ_CP133659.1"/>
</dbReference>
<evidence type="ECO:0000256" key="2">
    <source>
        <dbReference type="ARBA" id="ARBA00007613"/>
    </source>
</evidence>
<dbReference type="EMBL" id="CP133659">
    <property type="protein sequence ID" value="WMW64618.1"/>
    <property type="molecule type" value="Genomic_DNA"/>
</dbReference>
<reference evidence="9" key="1">
    <citation type="submission" date="2023-09" db="EMBL/GenBank/DDBJ databases">
        <authorList>
            <consortium name="CW5 consortium"/>
            <person name="Lu C.-W."/>
        </authorList>
    </citation>
    <scope>NUCLEOTIDE SEQUENCE</scope>
    <source>
        <strain evidence="9">KPS</strain>
    </source>
</reference>
<comment type="similarity">
    <text evidence="2">Belongs to the outer membrane factor (OMF) (TC 1.B.17) family.</text>
</comment>
<comment type="subcellular location">
    <subcellularLocation>
        <location evidence="1">Cell outer membrane</location>
    </subcellularLocation>
</comment>
<dbReference type="Gene3D" id="1.20.1600.10">
    <property type="entry name" value="Outer membrane efflux proteins (OEP)"/>
    <property type="match status" value="1"/>
</dbReference>
<dbReference type="SUPFAM" id="SSF56954">
    <property type="entry name" value="Outer membrane efflux proteins (OEP)"/>
    <property type="match status" value="1"/>
</dbReference>
<proteinExistence type="inferred from homology"/>
<keyword evidence="7" id="KW-0998">Cell outer membrane</keyword>
<protein>
    <submittedName>
        <fullName evidence="9">TolC family protein</fullName>
    </submittedName>
</protein>
<dbReference type="PANTHER" id="PTHR30026">
    <property type="entry name" value="OUTER MEMBRANE PROTEIN TOLC"/>
    <property type="match status" value="1"/>
</dbReference>
<evidence type="ECO:0000256" key="8">
    <source>
        <dbReference type="SAM" id="MobiDB-lite"/>
    </source>
</evidence>
<evidence type="ECO:0000256" key="4">
    <source>
        <dbReference type="ARBA" id="ARBA00022452"/>
    </source>
</evidence>
<keyword evidence="10" id="KW-1185">Reference proteome</keyword>
<evidence type="ECO:0000256" key="6">
    <source>
        <dbReference type="ARBA" id="ARBA00023136"/>
    </source>
</evidence>
<dbReference type="PANTHER" id="PTHR30026:SF20">
    <property type="entry name" value="OUTER MEMBRANE PROTEIN TOLC"/>
    <property type="match status" value="1"/>
</dbReference>
<sequence>MNPAQPFPRRAQSRILGKGEVQARRDADMTVVPGLATEPSMVRPSATHGALWVAGLLLVTLACLASLDVVPALAGGAAPAQAHGTACSPCASPQSRYPESAPSPSQPLAQPLGLAQCIALALRNNAGPAAAREGLAIAEAQHRQALSAYWPQLTAASTQTRLDRDPVFVYPEDSFNYTVDMGGGPMTMRTTVPERRIRLADRDIGEFRADLGLLLYDGGRREARVREAVAGHDAAAGEARLTSLQLVHDVTTRYHGVVLARALRDLGRETVQRLEATRDVAEHFYKGGSQRVRKTDWLRAQVGVLGVRSLLAELDSNVELAESALANTLGLPWDGQVRVADTELPATPDPGDLDAAVADAYRLNLDLVRFDAGVRAAEARLDDATGEYLPVVSLFGTLSTVTNAYDGGLVAEGERTHGAAGLTVELPLFEGFRTQARVEEMRARLRQLAHQRVLLREGVALRVKDAVLQERRAARQATIGAETVAAATESRTLTERAYREGLVDTRELLETQIYEAMVRAARLRALYEAQAAAAARNLVAGTEILEHLREVGYGARALP</sequence>
<dbReference type="Pfam" id="PF02321">
    <property type="entry name" value="OEP"/>
    <property type="match status" value="2"/>
</dbReference>
<evidence type="ECO:0000313" key="10">
    <source>
        <dbReference type="Proteomes" id="UP001180616"/>
    </source>
</evidence>
<organism evidence="9 10">
    <name type="scientific">Nitratidesulfovibrio liaohensis</name>
    <dbReference type="NCBI Taxonomy" id="2604158"/>
    <lineage>
        <taxon>Bacteria</taxon>
        <taxon>Pseudomonadati</taxon>
        <taxon>Thermodesulfobacteriota</taxon>
        <taxon>Desulfovibrionia</taxon>
        <taxon>Desulfovibrionales</taxon>
        <taxon>Desulfovibrionaceae</taxon>
        <taxon>Nitratidesulfovibrio</taxon>
    </lineage>
</organism>
<dbReference type="Proteomes" id="UP001180616">
    <property type="component" value="Chromosome"/>
</dbReference>
<evidence type="ECO:0000256" key="7">
    <source>
        <dbReference type="ARBA" id="ARBA00023237"/>
    </source>
</evidence>
<keyword evidence="4" id="KW-1134">Transmembrane beta strand</keyword>
<feature type="region of interest" description="Disordered" evidence="8">
    <location>
        <begin position="84"/>
        <end position="108"/>
    </location>
</feature>
<dbReference type="InterPro" id="IPR003423">
    <property type="entry name" value="OMP_efflux"/>
</dbReference>
<gene>
    <name evidence="9" type="ORF">KPS_002666</name>
</gene>
<dbReference type="InterPro" id="IPR051906">
    <property type="entry name" value="TolC-like"/>
</dbReference>
<evidence type="ECO:0000256" key="1">
    <source>
        <dbReference type="ARBA" id="ARBA00004442"/>
    </source>
</evidence>
<evidence type="ECO:0000256" key="3">
    <source>
        <dbReference type="ARBA" id="ARBA00022448"/>
    </source>
</evidence>
<keyword evidence="5" id="KW-0812">Transmembrane</keyword>
<evidence type="ECO:0000256" key="5">
    <source>
        <dbReference type="ARBA" id="ARBA00022692"/>
    </source>
</evidence>
<evidence type="ECO:0000313" key="9">
    <source>
        <dbReference type="EMBL" id="WMW64618.1"/>
    </source>
</evidence>
<accession>A0ABY9R1A6</accession>
<name>A0ABY9R1A6_9BACT</name>
<keyword evidence="6" id="KW-0472">Membrane</keyword>
<keyword evidence="3" id="KW-0813">Transport</keyword>